<organism evidence="3 4">
    <name type="scientific">Mycena maculata</name>
    <dbReference type="NCBI Taxonomy" id="230809"/>
    <lineage>
        <taxon>Eukaryota</taxon>
        <taxon>Fungi</taxon>
        <taxon>Dikarya</taxon>
        <taxon>Basidiomycota</taxon>
        <taxon>Agaricomycotina</taxon>
        <taxon>Agaricomycetes</taxon>
        <taxon>Agaricomycetidae</taxon>
        <taxon>Agaricales</taxon>
        <taxon>Marasmiineae</taxon>
        <taxon>Mycenaceae</taxon>
        <taxon>Mycena</taxon>
    </lineage>
</organism>
<dbReference type="EMBL" id="JARJLG010000315">
    <property type="protein sequence ID" value="KAJ7717645.1"/>
    <property type="molecule type" value="Genomic_DNA"/>
</dbReference>
<comment type="caution">
    <text evidence="3">The sequence shown here is derived from an EMBL/GenBank/DDBJ whole genome shotgun (WGS) entry which is preliminary data.</text>
</comment>
<sequence>MQSVPKPPNCFLIFRSDFLDGQAGSQTTISAEAGVVWKGMTDAEQSPYIKEAQSLKQRAKGEAERRTAAGRSALAVQRRARGTATLISGCFRGSNQQV</sequence>
<dbReference type="GO" id="GO:0003677">
    <property type="term" value="F:DNA binding"/>
    <property type="evidence" value="ECO:0007669"/>
    <property type="project" value="UniProtKB-UniRule"/>
</dbReference>
<dbReference type="SUPFAM" id="SSF47095">
    <property type="entry name" value="HMG-box"/>
    <property type="match status" value="1"/>
</dbReference>
<dbReference type="Proteomes" id="UP001215280">
    <property type="component" value="Unassembled WGS sequence"/>
</dbReference>
<name>A0AAD7HCL6_9AGAR</name>
<proteinExistence type="predicted"/>
<dbReference type="SMART" id="SM00398">
    <property type="entry name" value="HMG"/>
    <property type="match status" value="1"/>
</dbReference>
<keyword evidence="4" id="KW-1185">Reference proteome</keyword>
<dbReference type="Pfam" id="PF00505">
    <property type="entry name" value="HMG_box"/>
    <property type="match status" value="1"/>
</dbReference>
<gene>
    <name evidence="3" type="ORF">DFH07DRAFT_861168</name>
</gene>
<evidence type="ECO:0000259" key="2">
    <source>
        <dbReference type="PROSITE" id="PS50118"/>
    </source>
</evidence>
<dbReference type="InterPro" id="IPR036910">
    <property type="entry name" value="HMG_box_dom_sf"/>
</dbReference>
<keyword evidence="1" id="KW-0539">Nucleus</keyword>
<accession>A0AAD7HCL6</accession>
<feature type="domain" description="HMG box" evidence="2">
    <location>
        <begin position="4"/>
        <end position="67"/>
    </location>
</feature>
<dbReference type="AlphaFoldDB" id="A0AAD7HCL6"/>
<reference evidence="3" key="1">
    <citation type="submission" date="2023-03" db="EMBL/GenBank/DDBJ databases">
        <title>Massive genome expansion in bonnet fungi (Mycena s.s.) driven by repeated elements and novel gene families across ecological guilds.</title>
        <authorList>
            <consortium name="Lawrence Berkeley National Laboratory"/>
            <person name="Harder C.B."/>
            <person name="Miyauchi S."/>
            <person name="Viragh M."/>
            <person name="Kuo A."/>
            <person name="Thoen E."/>
            <person name="Andreopoulos B."/>
            <person name="Lu D."/>
            <person name="Skrede I."/>
            <person name="Drula E."/>
            <person name="Henrissat B."/>
            <person name="Morin E."/>
            <person name="Kohler A."/>
            <person name="Barry K."/>
            <person name="LaButti K."/>
            <person name="Morin E."/>
            <person name="Salamov A."/>
            <person name="Lipzen A."/>
            <person name="Mereny Z."/>
            <person name="Hegedus B."/>
            <person name="Baldrian P."/>
            <person name="Stursova M."/>
            <person name="Weitz H."/>
            <person name="Taylor A."/>
            <person name="Grigoriev I.V."/>
            <person name="Nagy L.G."/>
            <person name="Martin F."/>
            <person name="Kauserud H."/>
        </authorList>
    </citation>
    <scope>NUCLEOTIDE SEQUENCE</scope>
    <source>
        <strain evidence="3">CBHHK188m</strain>
    </source>
</reference>
<feature type="DNA-binding region" description="HMG box" evidence="1">
    <location>
        <begin position="4"/>
        <end position="67"/>
    </location>
</feature>
<keyword evidence="1" id="KW-0238">DNA-binding</keyword>
<dbReference type="PROSITE" id="PS50118">
    <property type="entry name" value="HMG_BOX_2"/>
    <property type="match status" value="1"/>
</dbReference>
<evidence type="ECO:0000313" key="3">
    <source>
        <dbReference type="EMBL" id="KAJ7717645.1"/>
    </source>
</evidence>
<dbReference type="Gene3D" id="1.10.30.10">
    <property type="entry name" value="High mobility group box domain"/>
    <property type="match status" value="1"/>
</dbReference>
<protein>
    <recommendedName>
        <fullName evidence="2">HMG box domain-containing protein</fullName>
    </recommendedName>
</protein>
<evidence type="ECO:0000313" key="4">
    <source>
        <dbReference type="Proteomes" id="UP001215280"/>
    </source>
</evidence>
<evidence type="ECO:0000256" key="1">
    <source>
        <dbReference type="PROSITE-ProRule" id="PRU00267"/>
    </source>
</evidence>
<dbReference type="GO" id="GO:0005634">
    <property type="term" value="C:nucleus"/>
    <property type="evidence" value="ECO:0007669"/>
    <property type="project" value="UniProtKB-UniRule"/>
</dbReference>
<dbReference type="InterPro" id="IPR009071">
    <property type="entry name" value="HMG_box_dom"/>
</dbReference>